<proteinExistence type="predicted"/>
<feature type="transmembrane region" description="Helical" evidence="1">
    <location>
        <begin position="189"/>
        <end position="207"/>
    </location>
</feature>
<dbReference type="PANTHER" id="PTHR33802:SF1">
    <property type="entry name" value="XK-RELATED PROTEIN"/>
    <property type="match status" value="1"/>
</dbReference>
<keyword evidence="3" id="KW-1185">Reference proteome</keyword>
<sequence>MQNSERNSPAAPLLQSATLISILAAIVINALSNVFPLRGLNIGAIANQVLGGVLITPANYAFAIWGVIYLGLVSFGIYQVLPAQRHNPRLLKLRAPIIWASIFQIVWVYLFQLQQFWWSVVFMLGILLNLIAAYWWSRFQNTRISREDKWLAQIPIRIYLGWISVATIVNVASALYASQWNGFGIAPSVWTVLMLLIAAAITCAIILQYRDVAFTGVIVWAFLAVAVRQSAQPAIAITALGCAIGLLVLLLLRISKRQTNSLRG</sequence>
<dbReference type="AlphaFoldDB" id="A0A1Z4JDJ1"/>
<evidence type="ECO:0000313" key="2">
    <source>
        <dbReference type="EMBL" id="BAY54832.1"/>
    </source>
</evidence>
<dbReference type="Proteomes" id="UP000217895">
    <property type="component" value="Chromosome"/>
</dbReference>
<keyword evidence="1" id="KW-1133">Transmembrane helix</keyword>
<organism evidence="2 3">
    <name type="scientific">Leptolyngbya boryana NIES-2135</name>
    <dbReference type="NCBI Taxonomy" id="1973484"/>
    <lineage>
        <taxon>Bacteria</taxon>
        <taxon>Bacillati</taxon>
        <taxon>Cyanobacteriota</taxon>
        <taxon>Cyanophyceae</taxon>
        <taxon>Leptolyngbyales</taxon>
        <taxon>Leptolyngbyaceae</taxon>
        <taxon>Leptolyngbya group</taxon>
        <taxon>Leptolyngbya</taxon>
    </lineage>
</organism>
<feature type="transmembrane region" description="Helical" evidence="1">
    <location>
        <begin position="158"/>
        <end position="177"/>
    </location>
</feature>
<gene>
    <name evidence="2" type="ORF">NIES2135_16500</name>
</gene>
<feature type="transmembrane region" description="Helical" evidence="1">
    <location>
        <begin position="60"/>
        <end position="81"/>
    </location>
</feature>
<keyword evidence="1" id="KW-0812">Transmembrane</keyword>
<evidence type="ECO:0000313" key="3">
    <source>
        <dbReference type="Proteomes" id="UP000217895"/>
    </source>
</evidence>
<evidence type="ECO:0000256" key="1">
    <source>
        <dbReference type="SAM" id="Phobius"/>
    </source>
</evidence>
<feature type="transmembrane region" description="Helical" evidence="1">
    <location>
        <begin position="212"/>
        <end position="228"/>
    </location>
</feature>
<evidence type="ECO:0008006" key="4">
    <source>
        <dbReference type="Google" id="ProtNLM"/>
    </source>
</evidence>
<dbReference type="Gene3D" id="1.20.1260.100">
    <property type="entry name" value="TspO/MBR protein"/>
    <property type="match status" value="1"/>
</dbReference>
<protein>
    <recommendedName>
        <fullName evidence="4">Tryptophan-rich sensory protein</fullName>
    </recommendedName>
</protein>
<name>A0A1Z4JDJ1_LEPBY</name>
<feature type="transmembrane region" description="Helical" evidence="1">
    <location>
        <begin position="234"/>
        <end position="254"/>
    </location>
</feature>
<feature type="transmembrane region" description="Helical" evidence="1">
    <location>
        <begin position="93"/>
        <end position="110"/>
    </location>
</feature>
<dbReference type="InterPro" id="IPR038330">
    <property type="entry name" value="TspO/MBR-related_sf"/>
</dbReference>
<dbReference type="EMBL" id="AP018203">
    <property type="protein sequence ID" value="BAY54832.1"/>
    <property type="molecule type" value="Genomic_DNA"/>
</dbReference>
<dbReference type="PANTHER" id="PTHR33802">
    <property type="entry name" value="SI:CH211-161H7.5-RELATED"/>
    <property type="match status" value="1"/>
</dbReference>
<reference evidence="2 3" key="1">
    <citation type="submission" date="2017-06" db="EMBL/GenBank/DDBJ databases">
        <title>Genome sequencing of cyanobaciteial culture collection at National Institute for Environmental Studies (NIES).</title>
        <authorList>
            <person name="Hirose Y."/>
            <person name="Shimura Y."/>
            <person name="Fujisawa T."/>
            <person name="Nakamura Y."/>
            <person name="Kawachi M."/>
        </authorList>
    </citation>
    <scope>NUCLEOTIDE SEQUENCE [LARGE SCALE GENOMIC DNA]</scope>
    <source>
        <strain evidence="2 3">NIES-2135</strain>
    </source>
</reference>
<keyword evidence="1" id="KW-0472">Membrane</keyword>
<accession>A0A1Z4JDJ1</accession>
<feature type="transmembrane region" description="Helical" evidence="1">
    <location>
        <begin position="12"/>
        <end position="31"/>
    </location>
</feature>
<feature type="transmembrane region" description="Helical" evidence="1">
    <location>
        <begin position="116"/>
        <end position="137"/>
    </location>
</feature>